<evidence type="ECO:0000313" key="1">
    <source>
        <dbReference type="EMBL" id="ETO08526.1"/>
    </source>
</evidence>
<comment type="caution">
    <text evidence="1">The sequence shown here is derived from an EMBL/GenBank/DDBJ whole genome shotgun (WGS) entry which is preliminary data.</text>
</comment>
<dbReference type="AlphaFoldDB" id="X6M4G2"/>
<dbReference type="EMBL" id="ASPP01024906">
    <property type="protein sequence ID" value="ETO08526.1"/>
    <property type="molecule type" value="Genomic_DNA"/>
</dbReference>
<name>X6M4G2_RETFI</name>
<proteinExistence type="predicted"/>
<protein>
    <submittedName>
        <fullName evidence="1">Uncharacterized protein</fullName>
    </submittedName>
</protein>
<keyword evidence="2" id="KW-1185">Reference proteome</keyword>
<sequence length="188" mass="21649">MESSMTNLFRESTENWSFDTVIVHLKHNSKILTSLVEYLDAKLNSDTKQLENSIDINQFNPAFLSRILMALSFIPYSDKFHFINSLKNLVLLGQNSNNEWEWLRFVLSLHDKETQVQDSVAPNNTFSTGTETIAIKEFMLPNWAASLVPSQISKDDDRLNVVESVTFKRPAYLLDQATTFGKKKKYFT</sequence>
<reference evidence="1 2" key="1">
    <citation type="journal article" date="2013" name="Curr. Biol.">
        <title>The Genome of the Foraminiferan Reticulomyxa filosa.</title>
        <authorList>
            <person name="Glockner G."/>
            <person name="Hulsmann N."/>
            <person name="Schleicher M."/>
            <person name="Noegel A.A."/>
            <person name="Eichinger L."/>
            <person name="Gallinger C."/>
            <person name="Pawlowski J."/>
            <person name="Sierra R."/>
            <person name="Euteneuer U."/>
            <person name="Pillet L."/>
            <person name="Moustafa A."/>
            <person name="Platzer M."/>
            <person name="Groth M."/>
            <person name="Szafranski K."/>
            <person name="Schliwa M."/>
        </authorList>
    </citation>
    <scope>NUCLEOTIDE SEQUENCE [LARGE SCALE GENOMIC DNA]</scope>
</reference>
<accession>X6M4G2</accession>
<organism evidence="1 2">
    <name type="scientific">Reticulomyxa filosa</name>
    <dbReference type="NCBI Taxonomy" id="46433"/>
    <lineage>
        <taxon>Eukaryota</taxon>
        <taxon>Sar</taxon>
        <taxon>Rhizaria</taxon>
        <taxon>Retaria</taxon>
        <taxon>Foraminifera</taxon>
        <taxon>Monothalamids</taxon>
        <taxon>Reticulomyxidae</taxon>
        <taxon>Reticulomyxa</taxon>
    </lineage>
</organism>
<dbReference type="Proteomes" id="UP000023152">
    <property type="component" value="Unassembled WGS sequence"/>
</dbReference>
<gene>
    <name evidence="1" type="ORF">RFI_28861</name>
</gene>
<evidence type="ECO:0000313" key="2">
    <source>
        <dbReference type="Proteomes" id="UP000023152"/>
    </source>
</evidence>